<reference evidence="4" key="1">
    <citation type="journal article" date="2019" name="Int. J. Syst. Evol. Microbiol.">
        <title>The Global Catalogue of Microorganisms (GCM) 10K type strain sequencing project: providing services to taxonomists for standard genome sequencing and annotation.</title>
        <authorList>
            <consortium name="The Broad Institute Genomics Platform"/>
            <consortium name="The Broad Institute Genome Sequencing Center for Infectious Disease"/>
            <person name="Wu L."/>
            <person name="Ma J."/>
        </authorList>
    </citation>
    <scope>NUCLEOTIDE SEQUENCE [LARGE SCALE GENOMIC DNA]</scope>
    <source>
        <strain evidence="4">KCTC 23299</strain>
    </source>
</reference>
<dbReference type="Proteomes" id="UP001597511">
    <property type="component" value="Unassembled WGS sequence"/>
</dbReference>
<keyword evidence="2" id="KW-0732">Signal</keyword>
<evidence type="ECO:0000256" key="1">
    <source>
        <dbReference type="SAM" id="MobiDB-lite"/>
    </source>
</evidence>
<comment type="caution">
    <text evidence="3">The sequence shown here is derived from an EMBL/GenBank/DDBJ whole genome shotgun (WGS) entry which is preliminary data.</text>
</comment>
<dbReference type="PROSITE" id="PS51257">
    <property type="entry name" value="PROKAR_LIPOPROTEIN"/>
    <property type="match status" value="1"/>
</dbReference>
<accession>A0ABW6A5C2</accession>
<dbReference type="RefSeq" id="WP_386097956.1">
    <property type="nucleotide sequence ID" value="NZ_JBHUOZ010000003.1"/>
</dbReference>
<proteinExistence type="predicted"/>
<name>A0ABW6A5C2_9BACT</name>
<keyword evidence="4" id="KW-1185">Reference proteome</keyword>
<organism evidence="3 4">
    <name type="scientific">Terrimonas rubra</name>
    <dbReference type="NCBI Taxonomy" id="1035890"/>
    <lineage>
        <taxon>Bacteria</taxon>
        <taxon>Pseudomonadati</taxon>
        <taxon>Bacteroidota</taxon>
        <taxon>Chitinophagia</taxon>
        <taxon>Chitinophagales</taxon>
        <taxon>Chitinophagaceae</taxon>
        <taxon>Terrimonas</taxon>
    </lineage>
</organism>
<protein>
    <submittedName>
        <fullName evidence="3">Uncharacterized protein</fullName>
    </submittedName>
</protein>
<gene>
    <name evidence="3" type="ORF">ACFS6H_10200</name>
</gene>
<feature type="chain" id="PRO_5046716018" evidence="2">
    <location>
        <begin position="23"/>
        <end position="66"/>
    </location>
</feature>
<evidence type="ECO:0000256" key="2">
    <source>
        <dbReference type="SAM" id="SignalP"/>
    </source>
</evidence>
<sequence length="66" mass="6774">MKKLFIVLAVASLGFVACNNEAENKETSDSPAVKVDSPIVAPPAVPDSPAVKLDSPAVKVDSPAVK</sequence>
<evidence type="ECO:0000313" key="3">
    <source>
        <dbReference type="EMBL" id="MFD2920081.1"/>
    </source>
</evidence>
<dbReference type="EMBL" id="JBHUOZ010000003">
    <property type="protein sequence ID" value="MFD2920081.1"/>
    <property type="molecule type" value="Genomic_DNA"/>
</dbReference>
<evidence type="ECO:0000313" key="4">
    <source>
        <dbReference type="Proteomes" id="UP001597511"/>
    </source>
</evidence>
<feature type="signal peptide" evidence="2">
    <location>
        <begin position="1"/>
        <end position="22"/>
    </location>
</feature>
<feature type="region of interest" description="Disordered" evidence="1">
    <location>
        <begin position="45"/>
        <end position="66"/>
    </location>
</feature>